<evidence type="ECO:0000313" key="11">
    <source>
        <dbReference type="EMBL" id="SEF56202.1"/>
    </source>
</evidence>
<keyword evidence="12" id="KW-1185">Reference proteome</keyword>
<reference evidence="12" key="1">
    <citation type="submission" date="2016-10" db="EMBL/GenBank/DDBJ databases">
        <authorList>
            <person name="Varghese N."/>
            <person name="Submissions S."/>
        </authorList>
    </citation>
    <scope>NUCLEOTIDE SEQUENCE [LARGE SCALE GENOMIC DNA]</scope>
    <source>
        <strain evidence="12">CGMCC 1.7062</strain>
    </source>
</reference>
<keyword evidence="8" id="KW-0186">Copper</keyword>
<accession>A0A1H5T001</accession>
<dbReference type="PANTHER" id="PTHR21320:SF3">
    <property type="entry name" value="CYTOCHROME C OXIDASE ASSEMBLY PROTEIN COX11, MITOCHONDRIAL-RELATED"/>
    <property type="match status" value="1"/>
</dbReference>
<organism evidence="11 12">
    <name type="scientific">Vibrio hangzhouensis</name>
    <dbReference type="NCBI Taxonomy" id="462991"/>
    <lineage>
        <taxon>Bacteria</taxon>
        <taxon>Pseudomonadati</taxon>
        <taxon>Pseudomonadota</taxon>
        <taxon>Gammaproteobacteria</taxon>
        <taxon>Vibrionales</taxon>
        <taxon>Vibrionaceae</taxon>
        <taxon>Vibrio</taxon>
    </lineage>
</organism>
<dbReference type="InterPro" id="IPR007533">
    <property type="entry name" value="Cyt_c_oxidase_assmbl_CtaG"/>
</dbReference>
<feature type="transmembrane region" description="Helical" evidence="10">
    <location>
        <begin position="12"/>
        <end position="34"/>
    </location>
</feature>
<keyword evidence="9 10" id="KW-0472">Membrane</keyword>
<dbReference type="EMBL" id="FNVG01000002">
    <property type="protein sequence ID" value="SEF56202.1"/>
    <property type="molecule type" value="Genomic_DNA"/>
</dbReference>
<name>A0A1H5T001_9VIBR</name>
<dbReference type="GO" id="GO:0005507">
    <property type="term" value="F:copper ion binding"/>
    <property type="evidence" value="ECO:0007669"/>
    <property type="project" value="InterPro"/>
</dbReference>
<evidence type="ECO:0000256" key="6">
    <source>
        <dbReference type="ARBA" id="ARBA00022968"/>
    </source>
</evidence>
<proteinExistence type="inferred from homology"/>
<dbReference type="NCBIfam" id="NF003465">
    <property type="entry name" value="PRK05089.1"/>
    <property type="match status" value="1"/>
</dbReference>
<dbReference type="Pfam" id="PF04442">
    <property type="entry name" value="CtaG_Cox11"/>
    <property type="match status" value="1"/>
</dbReference>
<gene>
    <name evidence="11" type="ORF">SAMN04488244_10271</name>
</gene>
<evidence type="ECO:0000256" key="9">
    <source>
        <dbReference type="ARBA" id="ARBA00023136"/>
    </source>
</evidence>
<evidence type="ECO:0000256" key="1">
    <source>
        <dbReference type="ARBA" id="ARBA00004007"/>
    </source>
</evidence>
<dbReference type="GO" id="GO:0005886">
    <property type="term" value="C:plasma membrane"/>
    <property type="evidence" value="ECO:0007669"/>
    <property type="project" value="UniProtKB-SubCell"/>
</dbReference>
<evidence type="ECO:0000313" key="12">
    <source>
        <dbReference type="Proteomes" id="UP000236721"/>
    </source>
</evidence>
<evidence type="ECO:0000256" key="7">
    <source>
        <dbReference type="ARBA" id="ARBA00022989"/>
    </source>
</evidence>
<evidence type="ECO:0000256" key="10">
    <source>
        <dbReference type="SAM" id="Phobius"/>
    </source>
</evidence>
<dbReference type="SUPFAM" id="SSF110111">
    <property type="entry name" value="Ctag/Cox11"/>
    <property type="match status" value="1"/>
</dbReference>
<evidence type="ECO:0000256" key="5">
    <source>
        <dbReference type="ARBA" id="ARBA00022692"/>
    </source>
</evidence>
<keyword evidence="6" id="KW-0735">Signal-anchor</keyword>
<dbReference type="Gene3D" id="2.60.370.10">
    <property type="entry name" value="Ctag/Cox11"/>
    <property type="match status" value="1"/>
</dbReference>
<evidence type="ECO:0000256" key="2">
    <source>
        <dbReference type="ARBA" id="ARBA00004382"/>
    </source>
</evidence>
<protein>
    <recommendedName>
        <fullName evidence="4">Cytochrome c oxidase assembly protein CtaG</fullName>
    </recommendedName>
</protein>
<dbReference type="AlphaFoldDB" id="A0A1H5T001"/>
<comment type="function">
    <text evidence="1">Exerts its effect at some terminal stage of cytochrome c oxidase synthesis, probably by being involved in the insertion of the copper B into subunit I.</text>
</comment>
<evidence type="ECO:0000256" key="4">
    <source>
        <dbReference type="ARBA" id="ARBA00015384"/>
    </source>
</evidence>
<evidence type="ECO:0000256" key="8">
    <source>
        <dbReference type="ARBA" id="ARBA00023008"/>
    </source>
</evidence>
<keyword evidence="5 10" id="KW-0812">Transmembrane</keyword>
<dbReference type="PIRSF" id="PIRSF005413">
    <property type="entry name" value="COX11"/>
    <property type="match status" value="1"/>
</dbReference>
<keyword evidence="7 10" id="KW-1133">Transmembrane helix</keyword>
<comment type="subcellular location">
    <subcellularLocation>
        <location evidence="2">Cell inner membrane</location>
        <topology evidence="2">Single-pass type II membrane protein</topology>
        <orientation evidence="2">Periplasmic side</orientation>
    </subcellularLocation>
</comment>
<sequence>MDSKTKTSNRKLVARLSVAVVAMFGFGFALVPLYDVMCEALGINGKTSSVSAVQPVGMQADISRTVRVEFMAHINPDMPWDFEPETMALEVHPGEVIKTAYFAKNNSSQSLVGQAVPSVSPGMGASYFNKIECFCFNRQPLEGNGEAEMPLIFYLEPDIPDSIHTLTLSYTLYNISGSASSGEEPLATPDALAGISSKSALNQTTSELSYE</sequence>
<evidence type="ECO:0000256" key="3">
    <source>
        <dbReference type="ARBA" id="ARBA00009620"/>
    </source>
</evidence>
<dbReference type="InterPro" id="IPR023471">
    <property type="entry name" value="CtaG/Cox11_dom_sf"/>
</dbReference>
<dbReference type="OrthoDB" id="9804841at2"/>
<dbReference type="Proteomes" id="UP000236721">
    <property type="component" value="Unassembled WGS sequence"/>
</dbReference>
<comment type="similarity">
    <text evidence="3">Belongs to the COX11/CtaG family.</text>
</comment>
<dbReference type="PANTHER" id="PTHR21320">
    <property type="entry name" value="CYTOCHROME C OXIDASE ASSEMBLY PROTEIN COX11-RELATED"/>
    <property type="match status" value="1"/>
</dbReference>
<dbReference type="RefSeq" id="WP_103878686.1">
    <property type="nucleotide sequence ID" value="NZ_FNVG01000002.1"/>
</dbReference>